<evidence type="ECO:0000313" key="1">
    <source>
        <dbReference type="EMBL" id="MBC2595746.1"/>
    </source>
</evidence>
<organism evidence="1 2">
    <name type="scientific">Ruficoccus amylovorans</name>
    <dbReference type="NCBI Taxonomy" id="1804625"/>
    <lineage>
        <taxon>Bacteria</taxon>
        <taxon>Pseudomonadati</taxon>
        <taxon>Verrucomicrobiota</taxon>
        <taxon>Opitutia</taxon>
        <taxon>Puniceicoccales</taxon>
        <taxon>Cerasicoccaceae</taxon>
        <taxon>Ruficoccus</taxon>
    </lineage>
</organism>
<dbReference type="Proteomes" id="UP000546464">
    <property type="component" value="Unassembled WGS sequence"/>
</dbReference>
<dbReference type="EMBL" id="JACHVB010000052">
    <property type="protein sequence ID" value="MBC2595746.1"/>
    <property type="molecule type" value="Genomic_DNA"/>
</dbReference>
<sequence>MTQKLCLLIVGLFLFTLTGSATTSYLIDVLVLDDDGDRETQISATCVPNENFAATVGQEVGEGLPLGPLINGNTLKGQLTVTNGQASYAVHLIVRKLEESSYTKDAFYFEADEFLLNGTAALGQTKTFDLDDKKVVVTVSESKTFPPQ</sequence>
<dbReference type="RefSeq" id="WP_185676679.1">
    <property type="nucleotide sequence ID" value="NZ_JACHVB010000052.1"/>
</dbReference>
<keyword evidence="2" id="KW-1185">Reference proteome</keyword>
<proteinExistence type="predicted"/>
<protein>
    <submittedName>
        <fullName evidence="1">Uncharacterized protein</fullName>
    </submittedName>
</protein>
<accession>A0A842HJJ4</accession>
<evidence type="ECO:0000313" key="2">
    <source>
        <dbReference type="Proteomes" id="UP000546464"/>
    </source>
</evidence>
<comment type="caution">
    <text evidence="1">The sequence shown here is derived from an EMBL/GenBank/DDBJ whole genome shotgun (WGS) entry which is preliminary data.</text>
</comment>
<dbReference type="AlphaFoldDB" id="A0A842HJJ4"/>
<name>A0A842HJJ4_9BACT</name>
<reference evidence="1 2" key="1">
    <citation type="submission" date="2020-07" db="EMBL/GenBank/DDBJ databases">
        <authorList>
            <person name="Feng X."/>
        </authorList>
    </citation>
    <scope>NUCLEOTIDE SEQUENCE [LARGE SCALE GENOMIC DNA]</scope>
    <source>
        <strain evidence="1 2">JCM31066</strain>
    </source>
</reference>
<gene>
    <name evidence="1" type="ORF">H5P28_15875</name>
</gene>